<feature type="signal peptide" evidence="1">
    <location>
        <begin position="1"/>
        <end position="19"/>
    </location>
</feature>
<evidence type="ECO:0000256" key="1">
    <source>
        <dbReference type="SAM" id="SignalP"/>
    </source>
</evidence>
<sequence>MKQLTVLLALIFTTTMMTAQQNPQPTISVKGEGVINVVPDHVIVKVRVEEEGTSAVDVKTKTDASVDNVIKFLRKLKIEDKNIQTNFVRLDKSYNYNTKEYKYSSNQSISIKIEDLEQYDATMSGLLQSGINRIDGIEFGAKNLESLQVEARKKAMLNAKDKAEQYASTLNQTIGKAISISEQGTANPIVPKVRMMAMESDFAGSEPQETLAKGEIAIKIDVNVVFALN</sequence>
<dbReference type="OrthoDB" id="6021921at2"/>
<dbReference type="InterPro" id="IPR007497">
    <property type="entry name" value="SIMPL/DUF541"/>
</dbReference>
<reference evidence="2 3" key="1">
    <citation type="journal article" date="2010" name="J. Bacteriol.">
        <title>The complete genome sequence of Croceibacter atlanticus HTCC2559T.</title>
        <authorList>
            <person name="Oh H.M."/>
            <person name="Kang I."/>
            <person name="Ferriera S."/>
            <person name="Giovannoni S.J."/>
            <person name="Cho J.C."/>
        </authorList>
    </citation>
    <scope>NUCLEOTIDE SEQUENCE [LARGE SCALE GENOMIC DNA]</scope>
    <source>
        <strain evidence="3">ATCC BAA-628 / HTCC2559 / KCTC 12090</strain>
    </source>
</reference>
<dbReference type="EMBL" id="CP002046">
    <property type="protein sequence ID" value="EAP87001.1"/>
    <property type="molecule type" value="Genomic_DNA"/>
</dbReference>
<proteinExistence type="predicted"/>
<dbReference type="GO" id="GO:0006974">
    <property type="term" value="P:DNA damage response"/>
    <property type="evidence" value="ECO:0007669"/>
    <property type="project" value="TreeGrafter"/>
</dbReference>
<dbReference type="eggNOG" id="COG2968">
    <property type="taxonomic scope" value="Bacteria"/>
</dbReference>
<dbReference type="HOGENOM" id="CLU_080344_3_1_10"/>
<keyword evidence="1" id="KW-0732">Signal</keyword>
<dbReference type="Proteomes" id="UP000002297">
    <property type="component" value="Chromosome"/>
</dbReference>
<dbReference type="RefSeq" id="WP_013188382.1">
    <property type="nucleotide sequence ID" value="NC_014230.1"/>
</dbReference>
<feature type="chain" id="PRO_5002660677" description="Outer membrane protein" evidence="1">
    <location>
        <begin position="20"/>
        <end position="229"/>
    </location>
</feature>
<dbReference type="Gene3D" id="3.30.110.170">
    <property type="entry name" value="Protein of unknown function (DUF541), domain 1"/>
    <property type="match status" value="1"/>
</dbReference>
<dbReference type="GeneID" id="89454354"/>
<gene>
    <name evidence="2" type="ordered locus">CA2559_13213</name>
</gene>
<dbReference type="Gene3D" id="3.30.70.2970">
    <property type="entry name" value="Protein of unknown function (DUF541), domain 2"/>
    <property type="match status" value="1"/>
</dbReference>
<keyword evidence="3" id="KW-1185">Reference proteome</keyword>
<dbReference type="PANTHER" id="PTHR34387">
    <property type="entry name" value="SLR1258 PROTEIN"/>
    <property type="match status" value="1"/>
</dbReference>
<evidence type="ECO:0000313" key="2">
    <source>
        <dbReference type="EMBL" id="EAP87001.1"/>
    </source>
</evidence>
<dbReference type="AlphaFoldDB" id="A3UB15"/>
<dbReference type="STRING" id="216432.CA2559_13213"/>
<evidence type="ECO:0008006" key="4">
    <source>
        <dbReference type="Google" id="ProtNLM"/>
    </source>
</evidence>
<dbReference type="PANTHER" id="PTHR34387:SF1">
    <property type="entry name" value="PERIPLASMIC IMMUNOGENIC PROTEIN"/>
    <property type="match status" value="1"/>
</dbReference>
<name>A3UB15_CROAH</name>
<dbReference type="InterPro" id="IPR052022">
    <property type="entry name" value="26kDa_periplasmic_antigen"/>
</dbReference>
<accession>A3UB15</accession>
<organism evidence="2 3">
    <name type="scientific">Croceibacter atlanticus (strain ATCC BAA-628 / JCM 21780 / CIP 108009 / IAM 15332 / KCTC 12090 / HTCC2559)</name>
    <dbReference type="NCBI Taxonomy" id="216432"/>
    <lineage>
        <taxon>Bacteria</taxon>
        <taxon>Pseudomonadati</taxon>
        <taxon>Bacteroidota</taxon>
        <taxon>Flavobacteriia</taxon>
        <taxon>Flavobacteriales</taxon>
        <taxon>Flavobacteriaceae</taxon>
        <taxon>Croceibacter</taxon>
    </lineage>
</organism>
<evidence type="ECO:0000313" key="3">
    <source>
        <dbReference type="Proteomes" id="UP000002297"/>
    </source>
</evidence>
<dbReference type="KEGG" id="cat:CA2559_13213"/>
<dbReference type="Pfam" id="PF04402">
    <property type="entry name" value="SIMPL"/>
    <property type="match status" value="1"/>
</dbReference>
<protein>
    <recommendedName>
        <fullName evidence="4">Outer membrane protein</fullName>
    </recommendedName>
</protein>